<dbReference type="PANTHER" id="PTHR45136">
    <property type="entry name" value="ABC TRANSPORTER DOMAIN-CONTAINING PROTEIN"/>
    <property type="match status" value="1"/>
</dbReference>
<dbReference type="PROSITE" id="PS00211">
    <property type="entry name" value="ABC_TRANSPORTER_1"/>
    <property type="match status" value="1"/>
</dbReference>
<evidence type="ECO:0000256" key="9">
    <source>
        <dbReference type="ARBA" id="ARBA00023180"/>
    </source>
</evidence>
<dbReference type="CDD" id="cd18578">
    <property type="entry name" value="ABC_6TM_Pgp_ABCB1_D2_like"/>
    <property type="match status" value="1"/>
</dbReference>
<evidence type="ECO:0000256" key="5">
    <source>
        <dbReference type="ARBA" id="ARBA00022741"/>
    </source>
</evidence>
<feature type="domain" description="ABC transporter" evidence="12">
    <location>
        <begin position="499"/>
        <end position="735"/>
    </location>
</feature>
<dbReference type="Proteomes" id="UP001418222">
    <property type="component" value="Unassembled WGS sequence"/>
</dbReference>
<evidence type="ECO:0000313" key="14">
    <source>
        <dbReference type="EMBL" id="KAK8916489.1"/>
    </source>
</evidence>
<dbReference type="CDD" id="cd03249">
    <property type="entry name" value="ABC_MTABC3_MDL1_MDL2"/>
    <property type="match status" value="1"/>
</dbReference>
<keyword evidence="9" id="KW-0325">Glycoprotein</keyword>
<dbReference type="InterPro" id="IPR011527">
    <property type="entry name" value="ABC1_TM_dom"/>
</dbReference>
<proteinExistence type="inferred from homology"/>
<keyword evidence="6" id="KW-0067">ATP-binding</keyword>
<evidence type="ECO:0000256" key="7">
    <source>
        <dbReference type="ARBA" id="ARBA00022989"/>
    </source>
</evidence>
<protein>
    <submittedName>
        <fullName evidence="14">Multidrug resistance protein</fullName>
    </submittedName>
</protein>
<evidence type="ECO:0000256" key="1">
    <source>
        <dbReference type="ARBA" id="ARBA00007577"/>
    </source>
</evidence>
<dbReference type="GO" id="GO:0005524">
    <property type="term" value="F:ATP binding"/>
    <property type="evidence" value="ECO:0007669"/>
    <property type="project" value="UniProtKB-KW"/>
</dbReference>
<dbReference type="InterPro" id="IPR003439">
    <property type="entry name" value="ABC_transporter-like_ATP-bd"/>
</dbReference>
<dbReference type="AlphaFoldDB" id="A0AAP0AVF3"/>
<dbReference type="GO" id="GO:0140359">
    <property type="term" value="F:ABC-type transporter activity"/>
    <property type="evidence" value="ECO:0007669"/>
    <property type="project" value="InterPro"/>
</dbReference>
<evidence type="ECO:0000259" key="13">
    <source>
        <dbReference type="PROSITE" id="PS50929"/>
    </source>
</evidence>
<keyword evidence="8 11" id="KW-0472">Membrane</keyword>
<keyword evidence="5" id="KW-0547">Nucleotide-binding</keyword>
<feature type="region of interest" description="Disordered" evidence="10">
    <location>
        <begin position="98"/>
        <end position="153"/>
    </location>
</feature>
<evidence type="ECO:0000259" key="12">
    <source>
        <dbReference type="PROSITE" id="PS50893"/>
    </source>
</evidence>
<dbReference type="PROSITE" id="PS50893">
    <property type="entry name" value="ABC_TRANSPORTER_2"/>
    <property type="match status" value="1"/>
</dbReference>
<evidence type="ECO:0000256" key="8">
    <source>
        <dbReference type="ARBA" id="ARBA00023136"/>
    </source>
</evidence>
<feature type="transmembrane region" description="Helical" evidence="11">
    <location>
        <begin position="218"/>
        <end position="236"/>
    </location>
</feature>
<dbReference type="Pfam" id="PF00005">
    <property type="entry name" value="ABC_tran"/>
    <property type="match status" value="2"/>
</dbReference>
<feature type="domain" description="ABC transmembrane type-1" evidence="13">
    <location>
        <begin position="177"/>
        <end position="464"/>
    </location>
</feature>
<keyword evidence="15" id="KW-1185">Reference proteome</keyword>
<dbReference type="InterPro" id="IPR003593">
    <property type="entry name" value="AAA+_ATPase"/>
</dbReference>
<feature type="transmembrane region" description="Helical" evidence="11">
    <location>
        <begin position="176"/>
        <end position="198"/>
    </location>
</feature>
<reference evidence="14 15" key="1">
    <citation type="journal article" date="2022" name="Nat. Plants">
        <title>Genomes of leafy and leafless Platanthera orchids illuminate the evolution of mycoheterotrophy.</title>
        <authorList>
            <person name="Li M.H."/>
            <person name="Liu K.W."/>
            <person name="Li Z."/>
            <person name="Lu H.C."/>
            <person name="Ye Q.L."/>
            <person name="Zhang D."/>
            <person name="Wang J.Y."/>
            <person name="Li Y.F."/>
            <person name="Zhong Z.M."/>
            <person name="Liu X."/>
            <person name="Yu X."/>
            <person name="Liu D.K."/>
            <person name="Tu X.D."/>
            <person name="Liu B."/>
            <person name="Hao Y."/>
            <person name="Liao X.Y."/>
            <person name="Jiang Y.T."/>
            <person name="Sun W.H."/>
            <person name="Chen J."/>
            <person name="Chen Y.Q."/>
            <person name="Ai Y."/>
            <person name="Zhai J.W."/>
            <person name="Wu S.S."/>
            <person name="Zhou Z."/>
            <person name="Hsiao Y.Y."/>
            <person name="Wu W.L."/>
            <person name="Chen Y.Y."/>
            <person name="Lin Y.F."/>
            <person name="Hsu J.L."/>
            <person name="Li C.Y."/>
            <person name="Wang Z.W."/>
            <person name="Zhao X."/>
            <person name="Zhong W.Y."/>
            <person name="Ma X.K."/>
            <person name="Ma L."/>
            <person name="Huang J."/>
            <person name="Chen G.Z."/>
            <person name="Huang M.Z."/>
            <person name="Huang L."/>
            <person name="Peng D.H."/>
            <person name="Luo Y.B."/>
            <person name="Zou S.Q."/>
            <person name="Chen S.P."/>
            <person name="Lan S."/>
            <person name="Tsai W.C."/>
            <person name="Van de Peer Y."/>
            <person name="Liu Z.J."/>
        </authorList>
    </citation>
    <scope>NUCLEOTIDE SEQUENCE [LARGE SCALE GENOMIC DNA]</scope>
    <source>
        <strain evidence="14">Lor287</strain>
    </source>
</reference>
<evidence type="ECO:0000256" key="2">
    <source>
        <dbReference type="ARBA" id="ARBA00022448"/>
    </source>
</evidence>
<dbReference type="EMBL" id="JBBWWQ010000020">
    <property type="protein sequence ID" value="KAK8916489.1"/>
    <property type="molecule type" value="Genomic_DNA"/>
</dbReference>
<keyword evidence="4" id="KW-0677">Repeat</keyword>
<feature type="compositionally biased region" description="Basic and acidic residues" evidence="10">
    <location>
        <begin position="141"/>
        <end position="153"/>
    </location>
</feature>
<evidence type="ECO:0000256" key="3">
    <source>
        <dbReference type="ARBA" id="ARBA00022692"/>
    </source>
</evidence>
<dbReference type="PANTHER" id="PTHR45136:SF2">
    <property type="entry name" value="ABC TRANSPORTER DOMAIN-CONTAINING PROTEIN"/>
    <property type="match status" value="1"/>
</dbReference>
<keyword evidence="3 11" id="KW-0812">Transmembrane</keyword>
<dbReference type="InterPro" id="IPR017871">
    <property type="entry name" value="ABC_transporter-like_CS"/>
</dbReference>
<keyword evidence="2" id="KW-0813">Transport</keyword>
<organism evidence="14 15">
    <name type="scientific">Platanthera zijinensis</name>
    <dbReference type="NCBI Taxonomy" id="2320716"/>
    <lineage>
        <taxon>Eukaryota</taxon>
        <taxon>Viridiplantae</taxon>
        <taxon>Streptophyta</taxon>
        <taxon>Embryophyta</taxon>
        <taxon>Tracheophyta</taxon>
        <taxon>Spermatophyta</taxon>
        <taxon>Magnoliopsida</taxon>
        <taxon>Liliopsida</taxon>
        <taxon>Asparagales</taxon>
        <taxon>Orchidaceae</taxon>
        <taxon>Orchidoideae</taxon>
        <taxon>Orchideae</taxon>
        <taxon>Orchidinae</taxon>
        <taxon>Platanthera</taxon>
    </lineage>
</organism>
<comment type="similarity">
    <text evidence="1">Belongs to the ABC transporter superfamily. ABCB family. Multidrug resistance exporter (TC 3.A.1.201) subfamily.</text>
</comment>
<dbReference type="FunFam" id="3.40.50.300:FF:000205">
    <property type="entry name" value="ABC transporter B family member 4"/>
    <property type="match status" value="1"/>
</dbReference>
<feature type="compositionally biased region" description="Low complexity" evidence="10">
    <location>
        <begin position="122"/>
        <end position="140"/>
    </location>
</feature>
<dbReference type="SUPFAM" id="SSF52540">
    <property type="entry name" value="P-loop containing nucleoside triphosphate hydrolases"/>
    <property type="match status" value="2"/>
</dbReference>
<dbReference type="PROSITE" id="PS50929">
    <property type="entry name" value="ABC_TM1F"/>
    <property type="match status" value="1"/>
</dbReference>
<dbReference type="Gene3D" id="3.40.50.300">
    <property type="entry name" value="P-loop containing nucleotide triphosphate hydrolases"/>
    <property type="match status" value="2"/>
</dbReference>
<evidence type="ECO:0000256" key="4">
    <source>
        <dbReference type="ARBA" id="ARBA00022737"/>
    </source>
</evidence>
<feature type="transmembrane region" description="Helical" evidence="11">
    <location>
        <begin position="297"/>
        <end position="317"/>
    </location>
</feature>
<evidence type="ECO:0000256" key="6">
    <source>
        <dbReference type="ARBA" id="ARBA00022840"/>
    </source>
</evidence>
<sequence>MSGGQKQRLAIARAIVRAPKILLLDEATSALDSTSENIVQAALDAASVGRTTLVIAHRLSTIRNADSIAFIQAGQVTELGSHDQLLTNLNGHYSTLFHIQQSHPPPDNQHANIGATDRSSRSSHSMSRRISTSSSTQSTGETRRWEDEKNQKDQVRFPAPSLLRMLKMSAPEWQQAVVGGVSALIYGGVQPTYSYFLGSFLMVSFLKDQEEVKEKTRAYSLIFVGMFVLSLAVNVLQHYNLGVMGECLTRRVRERMISKMLTFEVGWFDREENSTGAICSRLAKDANMVRSLVGDRMSLLIQVLSAVTVACTLGLILAWRLAIVMIATQPMVIICFYAERVLLKAMSKKSIKAQSESSTLAADAVGNIRTVTAFSSQHRILHLFKLAQDSPRRQSIHQSWVAGISLACSKSLNNCVWALSYWYGGILVSQGYITSTELIQTFLIIFNTGRIIAQAGSMTTDLAKGIESVASVFAILDHVTSIEPDDPEGYPAKTIAGAVELCGIEFAYPARPDVVVLSRFSLFIEAGRSTALVGSSGSGKSTIISLIERFYDPLCGVVRIDGRDIRSYHLRSLRRHISLVDQEPTLVAGTIRENITYGMDEASDAELEAAARAASVHEFISGLKDGYGTWCGEQGIQLSGGQKQRIAIARAILKNPVILLLDEATSALDMQSEKLVQEALERLMVGRTSVVVAHRLSTIRNCDVIAVLHKGLLVEKGSHASLLLMGPKGNYYRLVNLQQSKQQMTDQCSQK</sequence>
<gene>
    <name evidence="14" type="ORF">KSP39_PZI023136</name>
</gene>
<dbReference type="SUPFAM" id="SSF90123">
    <property type="entry name" value="ABC transporter transmembrane region"/>
    <property type="match status" value="1"/>
</dbReference>
<dbReference type="Gene3D" id="1.20.1560.10">
    <property type="entry name" value="ABC transporter type 1, transmembrane domain"/>
    <property type="match status" value="1"/>
</dbReference>
<dbReference type="InterPro" id="IPR036640">
    <property type="entry name" value="ABC1_TM_sf"/>
</dbReference>
<accession>A0AAP0AVF3</accession>
<dbReference type="InterPro" id="IPR027417">
    <property type="entry name" value="P-loop_NTPase"/>
</dbReference>
<dbReference type="Pfam" id="PF00664">
    <property type="entry name" value="ABC_membrane"/>
    <property type="match status" value="1"/>
</dbReference>
<evidence type="ECO:0000256" key="10">
    <source>
        <dbReference type="SAM" id="MobiDB-lite"/>
    </source>
</evidence>
<evidence type="ECO:0000256" key="11">
    <source>
        <dbReference type="SAM" id="Phobius"/>
    </source>
</evidence>
<dbReference type="SMART" id="SM00382">
    <property type="entry name" value="AAA"/>
    <property type="match status" value="1"/>
</dbReference>
<name>A0AAP0AVF3_9ASPA</name>
<keyword evidence="7 11" id="KW-1133">Transmembrane helix</keyword>
<dbReference type="GO" id="GO:0016887">
    <property type="term" value="F:ATP hydrolysis activity"/>
    <property type="evidence" value="ECO:0007669"/>
    <property type="project" value="InterPro"/>
</dbReference>
<dbReference type="GO" id="GO:0016020">
    <property type="term" value="C:membrane"/>
    <property type="evidence" value="ECO:0007669"/>
    <property type="project" value="InterPro"/>
</dbReference>
<comment type="caution">
    <text evidence="14">The sequence shown here is derived from an EMBL/GenBank/DDBJ whole genome shotgun (WGS) entry which is preliminary data.</text>
</comment>
<evidence type="ECO:0000313" key="15">
    <source>
        <dbReference type="Proteomes" id="UP001418222"/>
    </source>
</evidence>